<evidence type="ECO:0000256" key="1">
    <source>
        <dbReference type="ARBA" id="ARBA00004613"/>
    </source>
</evidence>
<proteinExistence type="predicted"/>
<dbReference type="GO" id="GO:0005576">
    <property type="term" value="C:extracellular region"/>
    <property type="evidence" value="ECO:0007669"/>
    <property type="project" value="UniProtKB-SubCell"/>
</dbReference>
<dbReference type="Pfam" id="PF00353">
    <property type="entry name" value="HemolysinCabind"/>
    <property type="match status" value="5"/>
</dbReference>
<dbReference type="InterPro" id="IPR017853">
    <property type="entry name" value="GH"/>
</dbReference>
<dbReference type="GO" id="GO:0005509">
    <property type="term" value="F:calcium ion binding"/>
    <property type="evidence" value="ECO:0007669"/>
    <property type="project" value="InterPro"/>
</dbReference>
<dbReference type="RefSeq" id="WP_132953347.1">
    <property type="nucleotide sequence ID" value="NZ_SLXU01000030.1"/>
</dbReference>
<dbReference type="InterPro" id="IPR050557">
    <property type="entry name" value="RTX_toxin/Mannuronan_C5-epim"/>
</dbReference>
<evidence type="ECO:0000256" key="2">
    <source>
        <dbReference type="ARBA" id="ARBA00022525"/>
    </source>
</evidence>
<feature type="region of interest" description="Disordered" evidence="3">
    <location>
        <begin position="612"/>
        <end position="641"/>
    </location>
</feature>
<dbReference type="Proteomes" id="UP000295050">
    <property type="component" value="Unassembled WGS sequence"/>
</dbReference>
<dbReference type="EMBL" id="SLXU01000030">
    <property type="protein sequence ID" value="TCP58383.1"/>
    <property type="molecule type" value="Genomic_DNA"/>
</dbReference>
<sequence length="765" mass="79284">MEQVEVEVNFGTVVPGSDAVSAYEFGAVQTGFSSFDDFDEQFSQLGLSTLRWPGGTLSEVQPDIYGLEIDGLFDGTQLFNPDPNRERPDLVDMLAYAVEHDLNFSMIIPTARYVEDIDKGIADLQLFLEDLLSGAYGALPAHFTLEIGNEYDALAAFEDNAAGYGEIADAFISTIDHALNDPQINLVGAEIDIAVQMGYSAADDSAIRAEMSDQALRAIDSIVTHALPLNFGAIDKPQSGPDLDPLDVGETNWESRNGYHQAWLDAIDAAGGASPEVDLFVSAITIGAAANDIAEVELAYQDYGAAGSGAYLEMFSTLHSYGMDQAAFWGVAVSNLNAISYAQDGEMMLTPAGATISLMATLLPGLYLLDGFQANSRDDEIMAYAYEDADTKVVFLAANDIPSEGIEVLLDVEQIEGITSIEAFRVVTETGAPDNDPDAHLLPHATASLEAFEPELIGEAVSIPVLQDYETVAVVIELTGDQPSASPAIPFGDHAATTTNSHAIGQAPAPAGTGEDDTIISGSDSDDIAASGGDDFVKAGAGDDSIGGGEGHDTIYGQSGADVIGGGQGDDIIMGGAGNDIVAGGPGDDEIFGEAGNDQLSGSFGNDLIDGRAGNDNIGGGPGRDLIEGGSGDDTVGGGEGDDTIYGLLGDDFLAGGGRNDVISGGDGDDTINGGDGDDTLNGGAGGDQFNFNFEQASPPQLDIVEDFEIGLDSLVMTGVHGGPGSVEVTDISGGVEIAYEAHVIRVYGADLDTAELTAEHLTFL</sequence>
<dbReference type="Gene3D" id="3.20.20.80">
    <property type="entry name" value="Glycosidases"/>
    <property type="match status" value="1"/>
</dbReference>
<dbReference type="PRINTS" id="PR00313">
    <property type="entry name" value="CABNDNGRPT"/>
</dbReference>
<organism evidence="4 5">
    <name type="scientific">Rhodovulum bhavnagarense</name>
    <dbReference type="NCBI Taxonomy" id="992286"/>
    <lineage>
        <taxon>Bacteria</taxon>
        <taxon>Pseudomonadati</taxon>
        <taxon>Pseudomonadota</taxon>
        <taxon>Alphaproteobacteria</taxon>
        <taxon>Rhodobacterales</taxon>
        <taxon>Paracoccaceae</taxon>
        <taxon>Rhodovulum</taxon>
    </lineage>
</organism>
<dbReference type="Gene3D" id="2.150.10.10">
    <property type="entry name" value="Serralysin-like metalloprotease, C-terminal"/>
    <property type="match status" value="3"/>
</dbReference>
<evidence type="ECO:0000256" key="3">
    <source>
        <dbReference type="SAM" id="MobiDB-lite"/>
    </source>
</evidence>
<dbReference type="PANTHER" id="PTHR38340">
    <property type="entry name" value="S-LAYER PROTEIN"/>
    <property type="match status" value="1"/>
</dbReference>
<dbReference type="PANTHER" id="PTHR38340:SF1">
    <property type="entry name" value="S-LAYER PROTEIN"/>
    <property type="match status" value="1"/>
</dbReference>
<dbReference type="SUPFAM" id="SSF51120">
    <property type="entry name" value="beta-Roll"/>
    <property type="match status" value="1"/>
</dbReference>
<keyword evidence="5" id="KW-1185">Reference proteome</keyword>
<feature type="compositionally biased region" description="Gly residues" evidence="3">
    <location>
        <begin position="617"/>
        <end position="639"/>
    </location>
</feature>
<reference evidence="4 5" key="1">
    <citation type="submission" date="2019-03" db="EMBL/GenBank/DDBJ databases">
        <title>Genomic Encyclopedia of Type Strains, Phase IV (KMG-IV): sequencing the most valuable type-strain genomes for metagenomic binning, comparative biology and taxonomic classification.</title>
        <authorList>
            <person name="Goeker M."/>
        </authorList>
    </citation>
    <scope>NUCLEOTIDE SEQUENCE [LARGE SCALE GENOMIC DNA]</scope>
    <source>
        <strain evidence="4 5">DSM 24766</strain>
    </source>
</reference>
<evidence type="ECO:0000313" key="5">
    <source>
        <dbReference type="Proteomes" id="UP000295050"/>
    </source>
</evidence>
<accession>A0A4R2R715</accession>
<dbReference type="InterPro" id="IPR011049">
    <property type="entry name" value="Serralysin-like_metalloprot_C"/>
</dbReference>
<comment type="subcellular location">
    <subcellularLocation>
        <location evidence="1">Secreted</location>
    </subcellularLocation>
</comment>
<comment type="caution">
    <text evidence="4">The sequence shown here is derived from an EMBL/GenBank/DDBJ whole genome shotgun (WGS) entry which is preliminary data.</text>
</comment>
<evidence type="ECO:0000313" key="4">
    <source>
        <dbReference type="EMBL" id="TCP58383.1"/>
    </source>
</evidence>
<dbReference type="OrthoDB" id="5242885at2"/>
<name>A0A4R2R715_9RHOB</name>
<dbReference type="PROSITE" id="PS00330">
    <property type="entry name" value="HEMOLYSIN_CALCIUM"/>
    <property type="match status" value="4"/>
</dbReference>
<gene>
    <name evidence="4" type="ORF">EV663_1306</name>
</gene>
<dbReference type="SUPFAM" id="SSF51445">
    <property type="entry name" value="(Trans)glycosidases"/>
    <property type="match status" value="1"/>
</dbReference>
<dbReference type="InterPro" id="IPR018511">
    <property type="entry name" value="Hemolysin-typ_Ca-bd_CS"/>
</dbReference>
<dbReference type="AlphaFoldDB" id="A0A4R2R715"/>
<protein>
    <submittedName>
        <fullName evidence="4">Hemolysin type calcium-binding protein</fullName>
    </submittedName>
</protein>
<keyword evidence="2" id="KW-0964">Secreted</keyword>
<dbReference type="InterPro" id="IPR001343">
    <property type="entry name" value="Hemolysn_Ca-bd"/>
</dbReference>